<keyword evidence="1" id="KW-1133">Transmembrane helix</keyword>
<evidence type="ECO:0000313" key="3">
    <source>
        <dbReference type="Proteomes" id="UP000247647"/>
    </source>
</evidence>
<evidence type="ECO:0000313" key="2">
    <source>
        <dbReference type="EMBL" id="PYH32558.1"/>
    </source>
</evidence>
<proteinExistence type="predicted"/>
<dbReference type="RefSeq" id="XP_025478036.1">
    <property type="nucleotide sequence ID" value="XM_025617804.1"/>
</dbReference>
<dbReference type="Proteomes" id="UP000247647">
    <property type="component" value="Unassembled WGS sequence"/>
</dbReference>
<name>A0A318YXI0_ASPNB</name>
<keyword evidence="1" id="KW-0472">Membrane</keyword>
<feature type="transmembrane region" description="Helical" evidence="1">
    <location>
        <begin position="74"/>
        <end position="93"/>
    </location>
</feature>
<organism evidence="2 3">
    <name type="scientific">Aspergillus neoniger (strain CBS 115656)</name>
    <dbReference type="NCBI Taxonomy" id="1448310"/>
    <lineage>
        <taxon>Eukaryota</taxon>
        <taxon>Fungi</taxon>
        <taxon>Dikarya</taxon>
        <taxon>Ascomycota</taxon>
        <taxon>Pezizomycotina</taxon>
        <taxon>Eurotiomycetes</taxon>
        <taxon>Eurotiomycetidae</taxon>
        <taxon>Eurotiales</taxon>
        <taxon>Aspergillaceae</taxon>
        <taxon>Aspergillus</taxon>
        <taxon>Aspergillus subgen. Circumdati</taxon>
    </lineage>
</organism>
<protein>
    <submittedName>
        <fullName evidence="2">Uncharacterized protein</fullName>
    </submittedName>
</protein>
<reference evidence="2" key="1">
    <citation type="submission" date="2016-12" db="EMBL/GenBank/DDBJ databases">
        <title>The genomes of Aspergillus section Nigri reveals drivers in fungal speciation.</title>
        <authorList>
            <consortium name="DOE Joint Genome Institute"/>
            <person name="Vesth T.C."/>
            <person name="Nybo J."/>
            <person name="Theobald S."/>
            <person name="Brandl J."/>
            <person name="Frisvad J.C."/>
            <person name="Nielsen K.F."/>
            <person name="Lyhne E.K."/>
            <person name="Kogle M.E."/>
            <person name="Kuo A."/>
            <person name="Riley R."/>
            <person name="Clum A."/>
            <person name="Nolan M."/>
            <person name="Lipzen A."/>
            <person name="Salamov A."/>
            <person name="Henrissat B."/>
            <person name="Wiebenga A."/>
            <person name="De Vries R.P."/>
            <person name="Grigoriev I.V."/>
            <person name="Mortensen U.H."/>
            <person name="Andersen M.R."/>
            <person name="Baker S.E."/>
        </authorList>
    </citation>
    <scope>NUCLEOTIDE SEQUENCE [LARGE SCALE GENOMIC DNA]</scope>
    <source>
        <strain evidence="2">CBS 115656</strain>
    </source>
</reference>
<dbReference type="EMBL" id="KZ821467">
    <property type="protein sequence ID" value="PYH32558.1"/>
    <property type="molecule type" value="Genomic_DNA"/>
</dbReference>
<keyword evidence="3" id="KW-1185">Reference proteome</keyword>
<sequence length="121" mass="13711">MVERDKPKAGLGSGEDPTYYLVWRVPLGLRSRGCRVSGEWQATLPHFAQNHLLVQGQATLEAGETSHEPRKHNFIFAFFIFFFFLLCVCRGSVHSHNSPTQQHTGGMVTLQNAEVSFFFRV</sequence>
<accession>A0A318YXI0</accession>
<keyword evidence="1" id="KW-0812">Transmembrane</keyword>
<dbReference type="GeneID" id="37120260"/>
<evidence type="ECO:0000256" key="1">
    <source>
        <dbReference type="SAM" id="Phobius"/>
    </source>
</evidence>
<dbReference type="AlphaFoldDB" id="A0A318YXI0"/>
<gene>
    <name evidence="2" type="ORF">BO87DRAFT_103180</name>
</gene>